<accession>A0A383A2I6</accession>
<feature type="coiled-coil region" evidence="1">
    <location>
        <begin position="38"/>
        <end position="65"/>
    </location>
</feature>
<name>A0A383A2I6_9ZZZZ</name>
<dbReference type="AlphaFoldDB" id="A0A383A2I6"/>
<protein>
    <recommendedName>
        <fullName evidence="2">Peptidase C14 caspase domain-containing protein</fullName>
    </recommendedName>
</protein>
<evidence type="ECO:0000256" key="1">
    <source>
        <dbReference type="SAM" id="Coils"/>
    </source>
</evidence>
<dbReference type="PANTHER" id="PTHR48104:SF30">
    <property type="entry name" value="METACASPASE-1"/>
    <property type="match status" value="1"/>
</dbReference>
<feature type="non-terminal residue" evidence="3">
    <location>
        <position position="239"/>
    </location>
</feature>
<dbReference type="InterPro" id="IPR029030">
    <property type="entry name" value="Caspase-like_dom_sf"/>
</dbReference>
<gene>
    <name evidence="3" type="ORF">METZ01_LOCUS454778</name>
</gene>
<dbReference type="InterPro" id="IPR011600">
    <property type="entry name" value="Pept_C14_caspase"/>
</dbReference>
<dbReference type="GO" id="GO:0004197">
    <property type="term" value="F:cysteine-type endopeptidase activity"/>
    <property type="evidence" value="ECO:0007669"/>
    <property type="project" value="InterPro"/>
</dbReference>
<organism evidence="3">
    <name type="scientific">marine metagenome</name>
    <dbReference type="NCBI Taxonomy" id="408172"/>
    <lineage>
        <taxon>unclassified sequences</taxon>
        <taxon>metagenomes</taxon>
        <taxon>ecological metagenomes</taxon>
    </lineage>
</organism>
<dbReference type="SUPFAM" id="SSF52129">
    <property type="entry name" value="Caspase-like"/>
    <property type="match status" value="1"/>
</dbReference>
<dbReference type="Pfam" id="PF00656">
    <property type="entry name" value="Peptidase_C14"/>
    <property type="match status" value="1"/>
</dbReference>
<evidence type="ECO:0000313" key="3">
    <source>
        <dbReference type="EMBL" id="SVE01924.1"/>
    </source>
</evidence>
<dbReference type="PANTHER" id="PTHR48104">
    <property type="entry name" value="METACASPASE-4"/>
    <property type="match status" value="1"/>
</dbReference>
<feature type="domain" description="Peptidase C14 caspase" evidence="2">
    <location>
        <begin position="26"/>
        <end position="224"/>
    </location>
</feature>
<proteinExistence type="predicted"/>
<keyword evidence="1" id="KW-0175">Coiled coil</keyword>
<dbReference type="Gene3D" id="3.40.50.1460">
    <property type="match status" value="1"/>
</dbReference>
<sequence length="239" mass="27013">MYKILPILLFTYGFAVTTDDIYDNSYALIIGINKYQNVKELSYAVNDAEAIYNKLINEYDFHKSKVKLLLDIKATNYNIKKEFNSIVMSAGSNDRILIYFAGHGETMPLPDGGEMGYLIPWEGESNNLYMTSIPMSELKQLSLMSQAKHILYLVDACYSGLATTNYRSLNNEKQSNYISKITNNKSRQIITAGGKDEQVIEKSDWGHSAFTKNLLSGLSYKNADYNSDYIITASELGLY</sequence>
<dbReference type="EMBL" id="UINC01188617">
    <property type="protein sequence ID" value="SVE01924.1"/>
    <property type="molecule type" value="Genomic_DNA"/>
</dbReference>
<reference evidence="3" key="1">
    <citation type="submission" date="2018-05" db="EMBL/GenBank/DDBJ databases">
        <authorList>
            <person name="Lanie J.A."/>
            <person name="Ng W.-L."/>
            <person name="Kazmierczak K.M."/>
            <person name="Andrzejewski T.M."/>
            <person name="Davidsen T.M."/>
            <person name="Wayne K.J."/>
            <person name="Tettelin H."/>
            <person name="Glass J.I."/>
            <person name="Rusch D."/>
            <person name="Podicherti R."/>
            <person name="Tsui H.-C.T."/>
            <person name="Winkler M.E."/>
        </authorList>
    </citation>
    <scope>NUCLEOTIDE SEQUENCE</scope>
</reference>
<evidence type="ECO:0000259" key="2">
    <source>
        <dbReference type="Pfam" id="PF00656"/>
    </source>
</evidence>
<dbReference type="GO" id="GO:0005737">
    <property type="term" value="C:cytoplasm"/>
    <property type="evidence" value="ECO:0007669"/>
    <property type="project" value="TreeGrafter"/>
</dbReference>
<dbReference type="InterPro" id="IPR050452">
    <property type="entry name" value="Metacaspase"/>
</dbReference>
<dbReference type="GO" id="GO:0006508">
    <property type="term" value="P:proteolysis"/>
    <property type="evidence" value="ECO:0007669"/>
    <property type="project" value="InterPro"/>
</dbReference>